<dbReference type="AlphaFoldDB" id="A0A1B9HSD0"/>
<keyword evidence="3" id="KW-1185">Reference proteome</keyword>
<evidence type="ECO:0000313" key="1">
    <source>
        <dbReference type="EMBL" id="OCF46183.1"/>
    </source>
</evidence>
<evidence type="ECO:0000313" key="2">
    <source>
        <dbReference type="EMBL" id="WWC66138.1"/>
    </source>
</evidence>
<reference evidence="2" key="2">
    <citation type="submission" date="2013-07" db="EMBL/GenBank/DDBJ databases">
        <authorList>
            <consortium name="The Broad Institute Genome Sequencing Platform"/>
            <person name="Cuomo C."/>
            <person name="Litvintseva A."/>
            <person name="Chen Y."/>
            <person name="Heitman J."/>
            <person name="Sun S."/>
            <person name="Springer D."/>
            <person name="Dromer F."/>
            <person name="Young S.K."/>
            <person name="Zeng Q."/>
            <person name="Gargeya S."/>
            <person name="Fitzgerald M."/>
            <person name="Abouelleil A."/>
            <person name="Alvarado L."/>
            <person name="Berlin A.M."/>
            <person name="Chapman S.B."/>
            <person name="Dewar J."/>
            <person name="Goldberg J."/>
            <person name="Griggs A."/>
            <person name="Gujja S."/>
            <person name="Hansen M."/>
            <person name="Howarth C."/>
            <person name="Imamovic A."/>
            <person name="Larimer J."/>
            <person name="McCowan C."/>
            <person name="Murphy C."/>
            <person name="Pearson M."/>
            <person name="Priest M."/>
            <person name="Roberts A."/>
            <person name="Saif S."/>
            <person name="Shea T."/>
            <person name="Sykes S."/>
            <person name="Wortman J."/>
            <person name="Nusbaum C."/>
            <person name="Birren B."/>
        </authorList>
    </citation>
    <scope>NUCLEOTIDE SEQUENCE</scope>
    <source>
        <strain evidence="2">CBS 10737</strain>
    </source>
</reference>
<dbReference type="RefSeq" id="XP_019007402.1">
    <property type="nucleotide sequence ID" value="XM_019159538.1"/>
</dbReference>
<accession>A0A1B9HSD0</accession>
<dbReference type="EMBL" id="CP144519">
    <property type="protein sequence ID" value="WWC66138.1"/>
    <property type="molecule type" value="Genomic_DNA"/>
</dbReference>
<reference evidence="1" key="3">
    <citation type="submission" date="2016-07" db="EMBL/GenBank/DDBJ databases">
        <title>Evolution of pathogenesis and genome organization in the Tremellales.</title>
        <authorList>
            <person name="Cuomo C."/>
            <person name="Litvintseva A."/>
            <person name="Heitman J."/>
            <person name="Chen Y."/>
            <person name="Sun S."/>
            <person name="Springer D."/>
            <person name="Dromer F."/>
            <person name="Young S."/>
            <person name="Zeng Q."/>
            <person name="Chapman S."/>
            <person name="Gujja S."/>
            <person name="Saif S."/>
            <person name="Birren B."/>
        </authorList>
    </citation>
    <scope>NUCLEOTIDE SEQUENCE</scope>
    <source>
        <strain evidence="1">CBS 10737</strain>
    </source>
</reference>
<protein>
    <submittedName>
        <fullName evidence="1">Uncharacterized protein</fullName>
    </submittedName>
</protein>
<organism evidence="1">
    <name type="scientific">Kwoniella pini CBS 10737</name>
    <dbReference type="NCBI Taxonomy" id="1296096"/>
    <lineage>
        <taxon>Eukaryota</taxon>
        <taxon>Fungi</taxon>
        <taxon>Dikarya</taxon>
        <taxon>Basidiomycota</taxon>
        <taxon>Agaricomycotina</taxon>
        <taxon>Tremellomycetes</taxon>
        <taxon>Tremellales</taxon>
        <taxon>Cryptococcaceae</taxon>
        <taxon>Kwoniella</taxon>
    </lineage>
</organism>
<dbReference type="Proteomes" id="UP000094020">
    <property type="component" value="Chromosome 1"/>
</dbReference>
<gene>
    <name evidence="1" type="ORF">I206_07853</name>
    <name evidence="2" type="ORF">I206_100038</name>
</gene>
<dbReference type="GeneID" id="30176222"/>
<evidence type="ECO:0000313" key="3">
    <source>
        <dbReference type="Proteomes" id="UP000094020"/>
    </source>
</evidence>
<reference evidence="1" key="1">
    <citation type="submission" date="2013-07" db="EMBL/GenBank/DDBJ databases">
        <title>The Genome Sequence of Cryptococcus pinus CBS10737.</title>
        <authorList>
            <consortium name="The Broad Institute Genome Sequencing Platform"/>
            <person name="Cuomo C."/>
            <person name="Litvintseva A."/>
            <person name="Chen Y."/>
            <person name="Heitman J."/>
            <person name="Sun S."/>
            <person name="Springer D."/>
            <person name="Dromer F."/>
            <person name="Young S.K."/>
            <person name="Zeng Q."/>
            <person name="Gargeya S."/>
            <person name="Fitzgerald M."/>
            <person name="Abouelleil A."/>
            <person name="Alvarado L."/>
            <person name="Berlin A.M."/>
            <person name="Chapman S.B."/>
            <person name="Dewar J."/>
            <person name="Goldberg J."/>
            <person name="Griggs A."/>
            <person name="Gujja S."/>
            <person name="Hansen M."/>
            <person name="Howarth C."/>
            <person name="Imamovic A."/>
            <person name="Larimer J."/>
            <person name="McCowan C."/>
            <person name="Murphy C."/>
            <person name="Pearson M."/>
            <person name="Priest M."/>
            <person name="Roberts A."/>
            <person name="Saif S."/>
            <person name="Shea T."/>
            <person name="Sykes S."/>
            <person name="Wortman J."/>
            <person name="Nusbaum C."/>
            <person name="Birren B."/>
        </authorList>
    </citation>
    <scope>NUCLEOTIDE SEQUENCE [LARGE SCALE GENOMIC DNA]</scope>
    <source>
        <strain evidence="1">CBS 10737</strain>
    </source>
</reference>
<reference evidence="2" key="4">
    <citation type="submission" date="2024-02" db="EMBL/GenBank/DDBJ databases">
        <title>Comparative genomics of Cryptococcus and Kwoniella reveals pathogenesis evolution and contrasting modes of karyotype evolution via chromosome fusion or intercentromeric recombination.</title>
        <authorList>
            <person name="Coelho M.A."/>
            <person name="David-Palma M."/>
            <person name="Shea T."/>
            <person name="Bowers K."/>
            <person name="McGinley-Smith S."/>
            <person name="Mohammad A.W."/>
            <person name="Gnirke A."/>
            <person name="Yurkov A.M."/>
            <person name="Nowrousian M."/>
            <person name="Sun S."/>
            <person name="Cuomo C.A."/>
            <person name="Heitman J."/>
        </authorList>
    </citation>
    <scope>NUCLEOTIDE SEQUENCE</scope>
    <source>
        <strain evidence="2">CBS 10737</strain>
    </source>
</reference>
<dbReference type="EMBL" id="KV700119">
    <property type="protein sequence ID" value="OCF46183.1"/>
    <property type="molecule type" value="Genomic_DNA"/>
</dbReference>
<dbReference type="KEGG" id="kpin:30176222"/>
<name>A0A1B9HSD0_9TREE</name>
<sequence length="144" mass="16103">MTQSQITKEESNGTTLELPSLKTISENLKGCLHNFRKAINSSDEPLTGEGLDEIYGSVSYALSNTQGALAEWFEKRACAVKLSRKALTQIAHHKVAFEASQYESLKDDTHFENMCIEDITLQSGCDDKVSNEITKWLINLDIFN</sequence>
<proteinExistence type="predicted"/>